<reference evidence="2 3" key="1">
    <citation type="submission" date="2018-08" db="EMBL/GenBank/DDBJ databases">
        <title>Streptomyces globisporus 1912-4Crt, whole genome shotgun sequence.</title>
        <authorList>
            <person name="Matselyukh B."/>
        </authorList>
    </citation>
    <scope>NUCLEOTIDE SEQUENCE [LARGE SCALE GENOMIC DNA]</scope>
    <source>
        <strain evidence="2 3">1912-4Crt</strain>
    </source>
</reference>
<organism evidence="2 3">
    <name type="scientific">Streptomyces globisporus</name>
    <dbReference type="NCBI Taxonomy" id="1908"/>
    <lineage>
        <taxon>Bacteria</taxon>
        <taxon>Bacillati</taxon>
        <taxon>Actinomycetota</taxon>
        <taxon>Actinomycetes</taxon>
        <taxon>Kitasatosporales</taxon>
        <taxon>Streptomycetaceae</taxon>
        <taxon>Streptomyces</taxon>
    </lineage>
</organism>
<proteinExistence type="predicted"/>
<name>A0A423URA5_STRGL</name>
<gene>
    <name evidence="2" type="ORF">D3105_30495</name>
</gene>
<evidence type="ECO:0000313" key="3">
    <source>
        <dbReference type="Proteomes" id="UP000285596"/>
    </source>
</evidence>
<protein>
    <submittedName>
        <fullName evidence="2">Uncharacterized protein</fullName>
    </submittedName>
</protein>
<dbReference type="EMBL" id="QWFA01000243">
    <property type="protein sequence ID" value="ROV64871.1"/>
    <property type="molecule type" value="Genomic_DNA"/>
</dbReference>
<accession>A0A423URA5</accession>
<feature type="compositionally biased region" description="Low complexity" evidence="1">
    <location>
        <begin position="27"/>
        <end position="36"/>
    </location>
</feature>
<evidence type="ECO:0000313" key="2">
    <source>
        <dbReference type="EMBL" id="ROV64871.1"/>
    </source>
</evidence>
<dbReference type="AlphaFoldDB" id="A0A423URA5"/>
<comment type="caution">
    <text evidence="2">The sequence shown here is derived from an EMBL/GenBank/DDBJ whole genome shotgun (WGS) entry which is preliminary data.</text>
</comment>
<feature type="compositionally biased region" description="Low complexity" evidence="1">
    <location>
        <begin position="1"/>
        <end position="18"/>
    </location>
</feature>
<evidence type="ECO:0000256" key="1">
    <source>
        <dbReference type="SAM" id="MobiDB-lite"/>
    </source>
</evidence>
<dbReference type="Proteomes" id="UP000285596">
    <property type="component" value="Unassembled WGS sequence"/>
</dbReference>
<feature type="region of interest" description="Disordered" evidence="1">
    <location>
        <begin position="1"/>
        <end position="61"/>
    </location>
</feature>
<sequence>MTCAGPGPRRLRGGSPPGRRGHRRGCRAAGCPATGRDAGRRGGPVSRRAAFPGTAGAGVAG</sequence>